<dbReference type="EMBL" id="KQ086561">
    <property type="protein sequence ID" value="KLO04393.1"/>
    <property type="molecule type" value="Genomic_DNA"/>
</dbReference>
<name>A0A0H2R4J0_9AGAM</name>
<protein>
    <submittedName>
        <fullName evidence="1">Uncharacterized protein</fullName>
    </submittedName>
</protein>
<evidence type="ECO:0000313" key="2">
    <source>
        <dbReference type="Proteomes" id="UP000053477"/>
    </source>
</evidence>
<evidence type="ECO:0000313" key="1">
    <source>
        <dbReference type="EMBL" id="KLO04393.1"/>
    </source>
</evidence>
<dbReference type="InParanoid" id="A0A0H2R4J0"/>
<gene>
    <name evidence="1" type="ORF">SCHPADRAFT_947726</name>
</gene>
<keyword evidence="2" id="KW-1185">Reference proteome</keyword>
<organism evidence="1 2">
    <name type="scientific">Schizopora paradoxa</name>
    <dbReference type="NCBI Taxonomy" id="27342"/>
    <lineage>
        <taxon>Eukaryota</taxon>
        <taxon>Fungi</taxon>
        <taxon>Dikarya</taxon>
        <taxon>Basidiomycota</taxon>
        <taxon>Agaricomycotina</taxon>
        <taxon>Agaricomycetes</taxon>
        <taxon>Hymenochaetales</taxon>
        <taxon>Schizoporaceae</taxon>
        <taxon>Schizopora</taxon>
    </lineage>
</organism>
<dbReference type="STRING" id="27342.A0A0H2R4J0"/>
<proteinExistence type="predicted"/>
<dbReference type="AlphaFoldDB" id="A0A0H2R4J0"/>
<dbReference type="Proteomes" id="UP000053477">
    <property type="component" value="Unassembled WGS sequence"/>
</dbReference>
<sequence length="127" mass="14553">MLQNTVSKPEYPPDQWKNLLLGDAVDLDKVLSAINSRSIDNKFKQSIGDKMVIEFVGETKATKKVKTHTDWISAFSKTKSAILFLFGHRREELDKYSDYIKNMFRSISPKSHRAVIHADQAIREQVA</sequence>
<dbReference type="OrthoDB" id="2355984at2759"/>
<accession>A0A0H2R4J0</accession>
<reference evidence="1 2" key="1">
    <citation type="submission" date="2015-04" db="EMBL/GenBank/DDBJ databases">
        <title>Complete genome sequence of Schizopora paradoxa KUC8140, a cosmopolitan wood degrader in East Asia.</title>
        <authorList>
            <consortium name="DOE Joint Genome Institute"/>
            <person name="Min B."/>
            <person name="Park H."/>
            <person name="Jang Y."/>
            <person name="Kim J.-J."/>
            <person name="Kim K.H."/>
            <person name="Pangilinan J."/>
            <person name="Lipzen A."/>
            <person name="Riley R."/>
            <person name="Grigoriev I.V."/>
            <person name="Spatafora J.W."/>
            <person name="Choi I.-G."/>
        </authorList>
    </citation>
    <scope>NUCLEOTIDE SEQUENCE [LARGE SCALE GENOMIC DNA]</scope>
    <source>
        <strain evidence="1 2">KUC8140</strain>
    </source>
</reference>